<gene>
    <name evidence="2" type="ORF">ET464_13635</name>
</gene>
<keyword evidence="1" id="KW-0812">Transmembrane</keyword>
<feature type="transmembrane region" description="Helical" evidence="1">
    <location>
        <begin position="350"/>
        <end position="369"/>
    </location>
</feature>
<evidence type="ECO:0000313" key="3">
    <source>
        <dbReference type="Proteomes" id="UP000293568"/>
    </source>
</evidence>
<dbReference type="PANTHER" id="PTHR37826">
    <property type="entry name" value="FLOTILLIN BAND_7_5 DOMAIN PROTEIN"/>
    <property type="match status" value="1"/>
</dbReference>
<name>A0A4P6EX15_9BACL</name>
<dbReference type="OrthoDB" id="3182597at2"/>
<dbReference type="Proteomes" id="UP000293568">
    <property type="component" value="Chromosome"/>
</dbReference>
<keyword evidence="3" id="KW-1185">Reference proteome</keyword>
<sequence length="372" mass="42121">MGDKEHPDPHGHAAGFPCPGCGGQMAFDTASQMLKCRYCGSERPIAEGPREQPAEHELNWADEDNAALMDWGTEQQAVKCSNCGGEMLLPARQTAAVCGFCGSPKVLPQGSPGSIRPESVIPFHVSKEQAAQAFQAWRSKKWFVPSEFKKRSVDSRLNGIYVPFWTFDSNTDSSYRAEVGVYHYRQEVRTRVVNGKTETYTENVRYTVWHWTSGTYEHYFDDVLIPASGQYDSKLLYKLHDYRLDQLAAYKPEYLSGFIAERYSVSLKEGWERAESRIQEELAGQIRGLIAGDEVRNLSISTRYSDQTYKHILLPVWNASYKYKDKTYRYMVNGETGSVTGHVPRSPWKITLFTLLCILIVGVVIAVLARQL</sequence>
<keyword evidence="1" id="KW-1133">Transmembrane helix</keyword>
<dbReference type="Gene3D" id="2.20.28.30">
    <property type="entry name" value="RNA polymerase ii, chain L"/>
    <property type="match status" value="1"/>
</dbReference>
<accession>A0A4P6EX15</accession>
<dbReference type="EMBL" id="CP035492">
    <property type="protein sequence ID" value="QAY67286.1"/>
    <property type="molecule type" value="Genomic_DNA"/>
</dbReference>
<protein>
    <recommendedName>
        <fullName evidence="4">TFIIB-type zinc ribbon-containing protein</fullName>
    </recommendedName>
</protein>
<dbReference type="AlphaFoldDB" id="A0A4P6EX15"/>
<dbReference type="PANTHER" id="PTHR37826:SF3">
    <property type="entry name" value="J DOMAIN-CONTAINING PROTEIN"/>
    <property type="match status" value="1"/>
</dbReference>
<evidence type="ECO:0008006" key="4">
    <source>
        <dbReference type="Google" id="ProtNLM"/>
    </source>
</evidence>
<dbReference type="RefSeq" id="WP_129441747.1">
    <property type="nucleotide sequence ID" value="NZ_CP035492.1"/>
</dbReference>
<evidence type="ECO:0000256" key="1">
    <source>
        <dbReference type="SAM" id="Phobius"/>
    </source>
</evidence>
<keyword evidence="1" id="KW-0472">Membrane</keyword>
<dbReference type="KEGG" id="pprt:ET464_13635"/>
<proteinExistence type="predicted"/>
<reference evidence="2 3" key="1">
    <citation type="submission" date="2019-01" db="EMBL/GenBank/DDBJ databases">
        <title>Genome sequencing of strain FW100M-2.</title>
        <authorList>
            <person name="Heo J."/>
            <person name="Kim S.-J."/>
            <person name="Kim J.-S."/>
            <person name="Hong S.-B."/>
            <person name="Kwon S.-W."/>
        </authorList>
    </citation>
    <scope>NUCLEOTIDE SEQUENCE [LARGE SCALE GENOMIC DNA]</scope>
    <source>
        <strain evidence="2 3">FW100M-2</strain>
    </source>
</reference>
<evidence type="ECO:0000313" key="2">
    <source>
        <dbReference type="EMBL" id="QAY67286.1"/>
    </source>
</evidence>
<organism evidence="2 3">
    <name type="scientific">Paenibacillus protaetiae</name>
    <dbReference type="NCBI Taxonomy" id="2509456"/>
    <lineage>
        <taxon>Bacteria</taxon>
        <taxon>Bacillati</taxon>
        <taxon>Bacillota</taxon>
        <taxon>Bacilli</taxon>
        <taxon>Bacillales</taxon>
        <taxon>Paenibacillaceae</taxon>
        <taxon>Paenibacillus</taxon>
    </lineage>
</organism>